<sequence length="69" mass="7603">MKNCTNVCGITTRELTALGGRELEVRRPSGKVLQVSLQEGQYVVLDPESGSRTEHGTLQGAKEQLRTFK</sequence>
<dbReference type="GeneID" id="23680035"/>
<evidence type="ECO:0000256" key="1">
    <source>
        <dbReference type="SAM" id="MobiDB-lite"/>
    </source>
</evidence>
<proteinExistence type="predicted"/>
<dbReference type="EMBL" id="LN610577">
    <property type="protein sequence ID" value="CEF89689.1"/>
    <property type="molecule type" value="Genomic_DNA"/>
</dbReference>
<accession>A0A0A1IWL9</accession>
<organism evidence="2 3">
    <name type="scientific">Pseudomonas phage vB_PaeS_PAO1_Ab18</name>
    <dbReference type="NCBI Taxonomy" id="1548905"/>
    <lineage>
        <taxon>Viruses</taxon>
        <taxon>Duplodnaviria</taxon>
        <taxon>Heunggongvirae</taxon>
        <taxon>Uroviricota</taxon>
        <taxon>Caudoviricetes</taxon>
        <taxon>Mesyanzhinovviridae</taxon>
        <taxon>Bradleyvirinae</taxon>
        <taxon>Abidjanvirus</taxon>
        <taxon>Abidjanvirus Ab18</taxon>
        <taxon>Pseudomonas virus Ab18</taxon>
    </lineage>
</organism>
<name>A0A0A1IWL9_9CAUD</name>
<dbReference type="OrthoDB" id="38263at10239"/>
<evidence type="ECO:0000313" key="2">
    <source>
        <dbReference type="EMBL" id="CEF89689.1"/>
    </source>
</evidence>
<gene>
    <name evidence="2" type="primary">ORF50</name>
</gene>
<protein>
    <submittedName>
        <fullName evidence="2">Uncharacterized protein</fullName>
    </submittedName>
</protein>
<dbReference type="RefSeq" id="YP_009125153.1">
    <property type="nucleotide sequence ID" value="NC_026594.1"/>
</dbReference>
<dbReference type="Proteomes" id="UP000030226">
    <property type="component" value="Segment"/>
</dbReference>
<reference evidence="2 3" key="1">
    <citation type="journal article" date="2015" name="PLoS ONE">
        <title>Investigation of a Large Collection of Pseudomonas aeruginosa Bacteriophages Collected from a Single Environmental Source in Abidjan, Cote d'Ivoire.</title>
        <authorList>
            <person name="Essoh C."/>
            <person name="Latino L."/>
            <person name="Midoux C."/>
            <person name="Blouin Y."/>
            <person name="Loukou G."/>
            <person name="Nguetta S.P."/>
            <person name="Lathro S."/>
            <person name="Cablanmian A."/>
            <person name="Kouassi A.K."/>
            <person name="Vergnaud G."/>
            <person name="Pourcel C."/>
        </authorList>
    </citation>
    <scope>NUCLEOTIDE SEQUENCE [LARGE SCALE GENOMIC DNA]</scope>
    <source>
        <strain evidence="2">Ab18</strain>
    </source>
</reference>
<dbReference type="KEGG" id="vg:23680035"/>
<evidence type="ECO:0000313" key="3">
    <source>
        <dbReference type="Proteomes" id="UP000030226"/>
    </source>
</evidence>
<feature type="region of interest" description="Disordered" evidence="1">
    <location>
        <begin position="48"/>
        <end position="69"/>
    </location>
</feature>
<keyword evidence="3" id="KW-1185">Reference proteome</keyword>